<dbReference type="SUPFAM" id="SSF55729">
    <property type="entry name" value="Acyl-CoA N-acyltransferases (Nat)"/>
    <property type="match status" value="1"/>
</dbReference>
<evidence type="ECO:0008006" key="3">
    <source>
        <dbReference type="Google" id="ProtNLM"/>
    </source>
</evidence>
<dbReference type="InterPro" id="IPR016181">
    <property type="entry name" value="Acyl_CoA_acyltransferase"/>
</dbReference>
<evidence type="ECO:0000313" key="2">
    <source>
        <dbReference type="Proteomes" id="UP000570514"/>
    </source>
</evidence>
<name>A0A846MWK9_9PROT</name>
<dbReference type="Proteomes" id="UP000570514">
    <property type="component" value="Unassembled WGS sequence"/>
</dbReference>
<organism evidence="1 2">
    <name type="scientific">Rhizomicrobium palustre</name>
    <dbReference type="NCBI Taxonomy" id="189966"/>
    <lineage>
        <taxon>Bacteria</taxon>
        <taxon>Pseudomonadati</taxon>
        <taxon>Pseudomonadota</taxon>
        <taxon>Alphaproteobacteria</taxon>
        <taxon>Micropepsales</taxon>
        <taxon>Micropepsaceae</taxon>
        <taxon>Rhizomicrobium</taxon>
    </lineage>
</organism>
<dbReference type="PANTHER" id="PTHR41368:SF1">
    <property type="entry name" value="PROTEIN YGHO"/>
    <property type="match status" value="1"/>
</dbReference>
<evidence type="ECO:0000313" key="1">
    <source>
        <dbReference type="EMBL" id="NIK87377.1"/>
    </source>
</evidence>
<sequence>MTQSEAVTVIPVESKADWRAFHRLPHKLYRDDPNWVPPLFIEREFHFKPGHNAFFKHAKAAFFLALKNGEPVGRITAQIDSLHLEQHHDATGHFGYLEAIDDIEVFRALLSTAENWLKAQGMQRVLGPVSFQMWDEPGLLVEGFDTPPKVLMGHHLPYYQHRIADAGYEKAEDVLAYEYPLQEPFAPDLQRILKRTERKADLVFRPIRMDKANFPKDVAMIRDIINDAWAENWGFVPMTEAEVEEIATLFKVFLKPDALVFGEHNGEAIGVGLMLPNINEAIHDLKGKLFPFGIFKMLYRLKFKGVKAGRLALMGIRRKYWGTPVGALVSMRMIENCQKSELVRNAEVGEVSWILDSNERIKAMITAFGCKQNKRYRIFQKVL</sequence>
<proteinExistence type="predicted"/>
<accession>A0A846MWK9</accession>
<dbReference type="AlphaFoldDB" id="A0A846MWK9"/>
<keyword evidence="2" id="KW-1185">Reference proteome</keyword>
<dbReference type="RefSeq" id="WP_167080931.1">
    <property type="nucleotide sequence ID" value="NZ_BAAADC010000001.1"/>
</dbReference>
<dbReference type="Gene3D" id="3.40.630.30">
    <property type="match status" value="1"/>
</dbReference>
<dbReference type="PANTHER" id="PTHR41368">
    <property type="entry name" value="PROTEIN YGHO"/>
    <property type="match status" value="1"/>
</dbReference>
<reference evidence="1 2" key="1">
    <citation type="submission" date="2020-03" db="EMBL/GenBank/DDBJ databases">
        <title>Genomic Encyclopedia of Type Strains, Phase IV (KMG-IV): sequencing the most valuable type-strain genomes for metagenomic binning, comparative biology and taxonomic classification.</title>
        <authorList>
            <person name="Goeker M."/>
        </authorList>
    </citation>
    <scope>NUCLEOTIDE SEQUENCE [LARGE SCALE GENOMIC DNA]</scope>
    <source>
        <strain evidence="1 2">DSM 19867</strain>
    </source>
</reference>
<gene>
    <name evidence="1" type="ORF">FHS83_000695</name>
</gene>
<comment type="caution">
    <text evidence="1">The sequence shown here is derived from an EMBL/GenBank/DDBJ whole genome shotgun (WGS) entry which is preliminary data.</text>
</comment>
<dbReference type="InterPro" id="IPR039968">
    <property type="entry name" value="BcerS-like"/>
</dbReference>
<protein>
    <recommendedName>
        <fullName evidence="3">N-acetyltransferase domain-containing protein</fullName>
    </recommendedName>
</protein>
<dbReference type="EMBL" id="JAASRM010000001">
    <property type="protein sequence ID" value="NIK87377.1"/>
    <property type="molecule type" value="Genomic_DNA"/>
</dbReference>